<accession>A0A239IEV4</accession>
<dbReference type="RefSeq" id="WP_089284575.1">
    <property type="nucleotide sequence ID" value="NZ_FZOJ01000027.1"/>
</dbReference>
<feature type="transmembrane region" description="Helical" evidence="1">
    <location>
        <begin position="32"/>
        <end position="51"/>
    </location>
</feature>
<keyword evidence="1" id="KW-0472">Membrane</keyword>
<keyword evidence="1" id="KW-0812">Transmembrane</keyword>
<reference evidence="3" key="1">
    <citation type="submission" date="2017-06" db="EMBL/GenBank/DDBJ databases">
        <authorList>
            <person name="Varghese N."/>
            <person name="Submissions S."/>
        </authorList>
    </citation>
    <scope>NUCLEOTIDE SEQUENCE [LARGE SCALE GENOMIC DNA]</scope>
    <source>
        <strain evidence="3">SCA</strain>
    </source>
</reference>
<evidence type="ECO:0000313" key="2">
    <source>
        <dbReference type="EMBL" id="SNS91788.1"/>
    </source>
</evidence>
<evidence type="ECO:0000256" key="1">
    <source>
        <dbReference type="SAM" id="Phobius"/>
    </source>
</evidence>
<proteinExistence type="predicted"/>
<feature type="transmembrane region" description="Helical" evidence="1">
    <location>
        <begin position="7"/>
        <end position="26"/>
    </location>
</feature>
<keyword evidence="1" id="KW-1133">Transmembrane helix</keyword>
<dbReference type="EMBL" id="FZOJ01000027">
    <property type="protein sequence ID" value="SNS91788.1"/>
    <property type="molecule type" value="Genomic_DNA"/>
</dbReference>
<name>A0A239IEV4_9FIRM</name>
<sequence>MNYNKSYLLAHVGLWTGVVIGILGALIEIRLIAYMSIILMLGSLVQTLIFYKCPNCKKPFNIRGKKPKYCPECGCTLE</sequence>
<keyword evidence="3" id="KW-1185">Reference proteome</keyword>
<organism evidence="2 3">
    <name type="scientific">Anaerovirgula multivorans</name>
    <dbReference type="NCBI Taxonomy" id="312168"/>
    <lineage>
        <taxon>Bacteria</taxon>
        <taxon>Bacillati</taxon>
        <taxon>Bacillota</taxon>
        <taxon>Clostridia</taxon>
        <taxon>Peptostreptococcales</taxon>
        <taxon>Natronincolaceae</taxon>
        <taxon>Anaerovirgula</taxon>
    </lineage>
</organism>
<evidence type="ECO:0008006" key="4">
    <source>
        <dbReference type="Google" id="ProtNLM"/>
    </source>
</evidence>
<evidence type="ECO:0000313" key="3">
    <source>
        <dbReference type="Proteomes" id="UP000198304"/>
    </source>
</evidence>
<protein>
    <recommendedName>
        <fullName evidence="4">Zinc-ribbon domain-containing protein</fullName>
    </recommendedName>
</protein>
<dbReference type="AlphaFoldDB" id="A0A239IEV4"/>
<gene>
    <name evidence="2" type="ORF">SAMN05446037_102742</name>
</gene>
<dbReference type="Proteomes" id="UP000198304">
    <property type="component" value="Unassembled WGS sequence"/>
</dbReference>